<keyword evidence="1" id="KW-0472">Membrane</keyword>
<gene>
    <name evidence="2" type="ORF">ERUC_LOCUS24924</name>
</gene>
<dbReference type="Proteomes" id="UP001642260">
    <property type="component" value="Unassembled WGS sequence"/>
</dbReference>
<evidence type="ECO:0000256" key="1">
    <source>
        <dbReference type="SAM" id="Phobius"/>
    </source>
</evidence>
<name>A0ABC8KQ18_ERUVS</name>
<feature type="transmembrane region" description="Helical" evidence="1">
    <location>
        <begin position="97"/>
        <end position="114"/>
    </location>
</feature>
<protein>
    <submittedName>
        <fullName evidence="2">Uncharacterized protein</fullName>
    </submittedName>
</protein>
<organism evidence="2 3">
    <name type="scientific">Eruca vesicaria subsp. sativa</name>
    <name type="common">Garden rocket</name>
    <name type="synonym">Eruca sativa</name>
    <dbReference type="NCBI Taxonomy" id="29727"/>
    <lineage>
        <taxon>Eukaryota</taxon>
        <taxon>Viridiplantae</taxon>
        <taxon>Streptophyta</taxon>
        <taxon>Embryophyta</taxon>
        <taxon>Tracheophyta</taxon>
        <taxon>Spermatophyta</taxon>
        <taxon>Magnoliopsida</taxon>
        <taxon>eudicotyledons</taxon>
        <taxon>Gunneridae</taxon>
        <taxon>Pentapetalae</taxon>
        <taxon>rosids</taxon>
        <taxon>malvids</taxon>
        <taxon>Brassicales</taxon>
        <taxon>Brassicaceae</taxon>
        <taxon>Brassiceae</taxon>
        <taxon>Eruca</taxon>
    </lineage>
</organism>
<keyword evidence="1" id="KW-0812">Transmembrane</keyword>
<proteinExistence type="predicted"/>
<evidence type="ECO:0000313" key="2">
    <source>
        <dbReference type="EMBL" id="CAH8359168.1"/>
    </source>
</evidence>
<dbReference type="AlphaFoldDB" id="A0ABC8KQ18"/>
<sequence>MLTPLISRAHLISVSCYFMSQSQAELSTSYRHSRKEYGVDDSPTTCFKDVNTIQNSLELEMMLLIEKKLMLFVETERSAMPRGLHHKHNSLREIKKLVILLMFMVLEALQFHLLKSTWCWHQVVSLHNVML</sequence>
<keyword evidence="1" id="KW-1133">Transmembrane helix</keyword>
<comment type="caution">
    <text evidence="2">The sequence shown here is derived from an EMBL/GenBank/DDBJ whole genome shotgun (WGS) entry which is preliminary data.</text>
</comment>
<keyword evidence="3" id="KW-1185">Reference proteome</keyword>
<dbReference type="EMBL" id="CAKOAT010261154">
    <property type="protein sequence ID" value="CAH8359168.1"/>
    <property type="molecule type" value="Genomic_DNA"/>
</dbReference>
<reference evidence="2 3" key="1">
    <citation type="submission" date="2022-03" db="EMBL/GenBank/DDBJ databases">
        <authorList>
            <person name="Macdonald S."/>
            <person name="Ahmed S."/>
            <person name="Newling K."/>
        </authorList>
    </citation>
    <scope>NUCLEOTIDE SEQUENCE [LARGE SCALE GENOMIC DNA]</scope>
</reference>
<accession>A0ABC8KQ18</accession>
<evidence type="ECO:0000313" key="3">
    <source>
        <dbReference type="Proteomes" id="UP001642260"/>
    </source>
</evidence>